<sequence>MRNTMSAGRERVFRDQTSIAVHVKDAVLDPWSTKKGNCNICSAESPTSSIGYSTSSIGSTSLSDLQDDATSSMPLSSSSSSLVNGPLYELSDLMAILPIKRGLSKYFQGKSKSFTSLSNVSCIEDLARRETPLRRRMKSCKSYGGGLDIHKSSYAPKPILLKKSAKGSFPSLQAIRGGCRPPPVPEHKSF</sequence>
<dbReference type="EMBL" id="CP126651">
    <property type="protein sequence ID" value="WJZ84785.1"/>
    <property type="molecule type" value="Genomic_DNA"/>
</dbReference>
<evidence type="ECO:0000256" key="1">
    <source>
        <dbReference type="ARBA" id="ARBA00004123"/>
    </source>
</evidence>
<evidence type="ECO:0000313" key="3">
    <source>
        <dbReference type="EMBL" id="WJZ84785.1"/>
    </source>
</evidence>
<dbReference type="Proteomes" id="UP001227230">
    <property type="component" value="Chromosome 4"/>
</dbReference>
<dbReference type="PANTHER" id="PTHR33172">
    <property type="entry name" value="OS08G0516900 PROTEIN"/>
    <property type="match status" value="1"/>
</dbReference>
<comment type="subcellular location">
    <subcellularLocation>
        <location evidence="1">Nucleus</location>
    </subcellularLocation>
</comment>
<gene>
    <name evidence="3" type="ORF">VitviT2T_004371</name>
</gene>
<evidence type="ECO:0008006" key="5">
    <source>
        <dbReference type="Google" id="ProtNLM"/>
    </source>
</evidence>
<evidence type="ECO:0000256" key="2">
    <source>
        <dbReference type="ARBA" id="ARBA00023242"/>
    </source>
</evidence>
<reference evidence="3 4" key="1">
    <citation type="journal article" date="2023" name="Hortic Res">
        <title>The complete reference genome for grapevine (Vitis vinifera L.) genetics and breeding.</title>
        <authorList>
            <person name="Shi X."/>
            <person name="Cao S."/>
            <person name="Wang X."/>
            <person name="Huang S."/>
            <person name="Wang Y."/>
            <person name="Liu Z."/>
            <person name="Liu W."/>
            <person name="Leng X."/>
            <person name="Peng Y."/>
            <person name="Wang N."/>
            <person name="Wang Y."/>
            <person name="Ma Z."/>
            <person name="Xu X."/>
            <person name="Zhang F."/>
            <person name="Xue H."/>
            <person name="Zhong H."/>
            <person name="Wang Y."/>
            <person name="Zhang K."/>
            <person name="Velt A."/>
            <person name="Avia K."/>
            <person name="Holtgrawe D."/>
            <person name="Grimplet J."/>
            <person name="Matus J.T."/>
            <person name="Ware D."/>
            <person name="Wu X."/>
            <person name="Wang H."/>
            <person name="Liu C."/>
            <person name="Fang Y."/>
            <person name="Rustenholz C."/>
            <person name="Cheng Z."/>
            <person name="Xiao H."/>
            <person name="Zhou Y."/>
        </authorList>
    </citation>
    <scope>NUCLEOTIDE SEQUENCE [LARGE SCALE GENOMIC DNA]</scope>
    <source>
        <strain evidence="4">cv. Pinot noir / PN40024</strain>
        <tissue evidence="3">Leaf</tissue>
    </source>
</reference>
<dbReference type="PANTHER" id="PTHR33172:SF103">
    <property type="entry name" value="PROTEIN OXIDATIVE STRESS 3"/>
    <property type="match status" value="1"/>
</dbReference>
<keyword evidence="4" id="KW-1185">Reference proteome</keyword>
<name>A0ABY9BR97_VITVI</name>
<proteinExistence type="predicted"/>
<keyword evidence="2" id="KW-0539">Nucleus</keyword>
<evidence type="ECO:0000313" key="4">
    <source>
        <dbReference type="Proteomes" id="UP001227230"/>
    </source>
</evidence>
<organism evidence="3 4">
    <name type="scientific">Vitis vinifera</name>
    <name type="common">Grape</name>
    <dbReference type="NCBI Taxonomy" id="29760"/>
    <lineage>
        <taxon>Eukaryota</taxon>
        <taxon>Viridiplantae</taxon>
        <taxon>Streptophyta</taxon>
        <taxon>Embryophyta</taxon>
        <taxon>Tracheophyta</taxon>
        <taxon>Spermatophyta</taxon>
        <taxon>Magnoliopsida</taxon>
        <taxon>eudicotyledons</taxon>
        <taxon>Gunneridae</taxon>
        <taxon>Pentapetalae</taxon>
        <taxon>rosids</taxon>
        <taxon>Vitales</taxon>
        <taxon>Vitaceae</taxon>
        <taxon>Viteae</taxon>
        <taxon>Vitis</taxon>
    </lineage>
</organism>
<protein>
    <recommendedName>
        <fullName evidence="5">Oxidative stress 3</fullName>
    </recommendedName>
</protein>
<accession>A0ABY9BR97</accession>
<dbReference type="InterPro" id="IPR051992">
    <property type="entry name" value="OxStress_Response_Reg"/>
</dbReference>